<evidence type="ECO:0000256" key="12">
    <source>
        <dbReference type="ARBA" id="ARBA00052076"/>
    </source>
</evidence>
<organism evidence="15 16">
    <name type="scientific">Cyphellophora attinorum</name>
    <dbReference type="NCBI Taxonomy" id="1664694"/>
    <lineage>
        <taxon>Eukaryota</taxon>
        <taxon>Fungi</taxon>
        <taxon>Dikarya</taxon>
        <taxon>Ascomycota</taxon>
        <taxon>Pezizomycotina</taxon>
        <taxon>Eurotiomycetes</taxon>
        <taxon>Chaetothyriomycetidae</taxon>
        <taxon>Chaetothyriales</taxon>
        <taxon>Cyphellophoraceae</taxon>
        <taxon>Cyphellophora</taxon>
    </lineage>
</organism>
<evidence type="ECO:0000256" key="4">
    <source>
        <dbReference type="ARBA" id="ARBA00022645"/>
    </source>
</evidence>
<dbReference type="PANTHER" id="PTHR11802:SF113">
    <property type="entry name" value="SERINE CARBOXYPEPTIDASE CTSA-4.1"/>
    <property type="match status" value="1"/>
</dbReference>
<comment type="function">
    <text evidence="11">Vacuolar carboxypeptidase involved in degradation of small peptides. Digests preferentially peptides containing an aliphatic or hydrophobic residue in P1' position, as well as methionine, leucine or phenylalanine in P1 position of ester substrate.</text>
</comment>
<keyword evidence="10" id="KW-0325">Glycoprotein</keyword>
<dbReference type="GO" id="GO:0004185">
    <property type="term" value="F:serine-type carboxypeptidase activity"/>
    <property type="evidence" value="ECO:0007669"/>
    <property type="project" value="UniProtKB-UniRule"/>
</dbReference>
<evidence type="ECO:0000259" key="14">
    <source>
        <dbReference type="Pfam" id="PF05388"/>
    </source>
</evidence>
<feature type="domain" description="Propeptide carboxypeptidase Y" evidence="14">
    <location>
        <begin position="32"/>
        <end position="101"/>
    </location>
</feature>
<gene>
    <name evidence="15" type="ORF">AB675_10511</name>
</gene>
<keyword evidence="9" id="KW-1015">Disulfide bond</keyword>
<dbReference type="Gene3D" id="1.10.287.410">
    <property type="match status" value="1"/>
</dbReference>
<dbReference type="Pfam" id="PF00450">
    <property type="entry name" value="Peptidase_S10"/>
    <property type="match status" value="1"/>
</dbReference>
<sequence length="545" mass="61046">MKAVNPVLFASAALAAIPAQQPLSLPKSFPAEAKDLFSNQLSHLKDALRGLTHEAAAVWDEVAALYPEDMSAASFFSSPKKHTRRPDSHWDHIVRGQDVQNVWVEGANGEQEREVHGKLDTYDLRVKAVDPSALEVDPGVKQYSGYLDDNDNDKHLFYWFFESRNDPKNDPVVLWLNGGPGCSSLTGLFLELGPARINENIELVFNPYSWNNNASVIFLDQPVNVGYSYSGGSVSDTVAAGKDIYALLTLFFKQFPEYAEQDFHIAGESYAGHYIPVFASEILSHKKRNINLKSVLIGNGLTDGLTQYEYYRPMACGKGGWPAVLDEQSCQAMDNALPRCQNLIQGCYDSESVWSCVPASIYCNNALLAPYQRTGQNVYDVRGKCKDSSNLCYPELGYISKWLNKPSVMKALGAEVDGYDSCNFDINRNFLFAGDWMKPYHRLVPGLIEELPVLIYAGDADFICNWLGNEGWTNALEYPEHEKFKAAKTNDLHIDGSKDQRKIGSVKSHGNFTFMRIHAAGHMVPLDQPEASLEFYNRWLAKEWF</sequence>
<proteinExistence type="inferred from homology"/>
<keyword evidence="6" id="KW-0732">Signal</keyword>
<comment type="catalytic activity">
    <reaction evidence="12">
        <text>Release of a C-terminal amino acid with broad specificity.</text>
        <dbReference type="EC" id="3.4.16.5"/>
    </reaction>
</comment>
<dbReference type="Gene3D" id="3.40.50.1820">
    <property type="entry name" value="alpha/beta hydrolase"/>
    <property type="match status" value="1"/>
</dbReference>
<evidence type="ECO:0000256" key="10">
    <source>
        <dbReference type="ARBA" id="ARBA00023180"/>
    </source>
</evidence>
<evidence type="ECO:0000256" key="8">
    <source>
        <dbReference type="ARBA" id="ARBA00023145"/>
    </source>
</evidence>
<dbReference type="RefSeq" id="XP_017995891.1">
    <property type="nucleotide sequence ID" value="XM_018139291.1"/>
</dbReference>
<dbReference type="FunFam" id="1.10.287.410:FF:000001">
    <property type="entry name" value="Carboxypeptidase Y"/>
    <property type="match status" value="1"/>
</dbReference>
<dbReference type="Pfam" id="PF05388">
    <property type="entry name" value="Carbpep_Y_N"/>
    <property type="match status" value="1"/>
</dbReference>
<dbReference type="OrthoDB" id="443318at2759"/>
<dbReference type="GO" id="GO:0000328">
    <property type="term" value="C:fungal-type vacuole lumen"/>
    <property type="evidence" value="ECO:0007669"/>
    <property type="project" value="UniProtKB-ARBA"/>
</dbReference>
<keyword evidence="8" id="KW-0865">Zymogen</keyword>
<comment type="caution">
    <text evidence="15">The sequence shown here is derived from an EMBL/GenBank/DDBJ whole genome shotgun (WGS) entry which is preliminary data.</text>
</comment>
<keyword evidence="7 13" id="KW-0378">Hydrolase</keyword>
<accession>A0A0N0NIM9</accession>
<dbReference type="Proteomes" id="UP000038010">
    <property type="component" value="Unassembled WGS sequence"/>
</dbReference>
<keyword evidence="5 13" id="KW-0645">Protease</keyword>
<dbReference type="PANTHER" id="PTHR11802">
    <property type="entry name" value="SERINE PROTEASE FAMILY S10 SERINE CARBOXYPEPTIDASE"/>
    <property type="match status" value="1"/>
</dbReference>
<name>A0A0N0NIM9_9EURO</name>
<dbReference type="PRINTS" id="PR00724">
    <property type="entry name" value="CRBOXYPTASEC"/>
</dbReference>
<dbReference type="InterPro" id="IPR001563">
    <property type="entry name" value="Peptidase_S10"/>
</dbReference>
<evidence type="ECO:0000256" key="11">
    <source>
        <dbReference type="ARBA" id="ARBA00025622"/>
    </source>
</evidence>
<dbReference type="SUPFAM" id="SSF53474">
    <property type="entry name" value="alpha/beta-Hydrolases"/>
    <property type="match status" value="1"/>
</dbReference>
<dbReference type="EC" id="3.4.16.-" evidence="13"/>
<evidence type="ECO:0000313" key="16">
    <source>
        <dbReference type="Proteomes" id="UP000038010"/>
    </source>
</evidence>
<dbReference type="VEuPathDB" id="FungiDB:AB675_10511"/>
<evidence type="ECO:0000313" key="15">
    <source>
        <dbReference type="EMBL" id="KPI35928.1"/>
    </source>
</evidence>
<dbReference type="PROSITE" id="PS00131">
    <property type="entry name" value="CARBOXYPEPT_SER_SER"/>
    <property type="match status" value="1"/>
</dbReference>
<evidence type="ECO:0000256" key="3">
    <source>
        <dbReference type="ARBA" id="ARBA00022554"/>
    </source>
</evidence>
<keyword evidence="3" id="KW-0926">Vacuole</keyword>
<evidence type="ECO:0000256" key="2">
    <source>
        <dbReference type="ARBA" id="ARBA00009431"/>
    </source>
</evidence>
<protein>
    <recommendedName>
        <fullName evidence="13">Carboxypeptidase</fullName>
        <ecNumber evidence="13">3.4.16.-</ecNumber>
    </recommendedName>
</protein>
<dbReference type="InterPro" id="IPR029058">
    <property type="entry name" value="AB_hydrolase_fold"/>
</dbReference>
<evidence type="ECO:0000256" key="1">
    <source>
        <dbReference type="ARBA" id="ARBA00004116"/>
    </source>
</evidence>
<dbReference type="InterPro" id="IPR008442">
    <property type="entry name" value="Propeptide_carboxypepY"/>
</dbReference>
<evidence type="ECO:0000256" key="5">
    <source>
        <dbReference type="ARBA" id="ARBA00022670"/>
    </source>
</evidence>
<comment type="similarity">
    <text evidence="2 13">Belongs to the peptidase S10 family.</text>
</comment>
<reference evidence="15 16" key="1">
    <citation type="submission" date="2015-06" db="EMBL/GenBank/DDBJ databases">
        <title>Draft genome of the ant-associated black yeast Phialophora attae CBS 131958.</title>
        <authorList>
            <person name="Moreno L.F."/>
            <person name="Stielow B.J."/>
            <person name="de Hoog S."/>
            <person name="Vicente V.A."/>
            <person name="Weiss V.A."/>
            <person name="de Vries M."/>
            <person name="Cruz L.M."/>
            <person name="Souza E.M."/>
        </authorList>
    </citation>
    <scope>NUCLEOTIDE SEQUENCE [LARGE SCALE GENOMIC DNA]</scope>
    <source>
        <strain evidence="15 16">CBS 131958</strain>
    </source>
</reference>
<dbReference type="STRING" id="1664694.A0A0N0NIM9"/>
<dbReference type="EMBL" id="LFJN01000035">
    <property type="protein sequence ID" value="KPI35928.1"/>
    <property type="molecule type" value="Genomic_DNA"/>
</dbReference>
<keyword evidence="16" id="KW-1185">Reference proteome</keyword>
<dbReference type="InterPro" id="IPR018202">
    <property type="entry name" value="Ser_caboxypep_ser_AS"/>
</dbReference>
<evidence type="ECO:0000256" key="6">
    <source>
        <dbReference type="ARBA" id="ARBA00022729"/>
    </source>
</evidence>
<evidence type="ECO:0000256" key="7">
    <source>
        <dbReference type="ARBA" id="ARBA00022801"/>
    </source>
</evidence>
<evidence type="ECO:0000256" key="13">
    <source>
        <dbReference type="RuleBase" id="RU361156"/>
    </source>
</evidence>
<dbReference type="GeneID" id="28731171"/>
<evidence type="ECO:0000256" key="9">
    <source>
        <dbReference type="ARBA" id="ARBA00023157"/>
    </source>
</evidence>
<keyword evidence="4 13" id="KW-0121">Carboxypeptidase</keyword>
<comment type="subcellular location">
    <subcellularLocation>
        <location evidence="1">Vacuole</location>
    </subcellularLocation>
</comment>
<dbReference type="GO" id="GO:0006508">
    <property type="term" value="P:proteolysis"/>
    <property type="evidence" value="ECO:0007669"/>
    <property type="project" value="UniProtKB-KW"/>
</dbReference>
<dbReference type="AlphaFoldDB" id="A0A0N0NIM9"/>